<protein>
    <submittedName>
        <fullName evidence="1">Uncharacterized protein</fullName>
    </submittedName>
</protein>
<proteinExistence type="predicted"/>
<dbReference type="AlphaFoldDB" id="A0A9Q3JS00"/>
<keyword evidence="2" id="KW-1185">Reference proteome</keyword>
<evidence type="ECO:0000313" key="1">
    <source>
        <dbReference type="EMBL" id="MBW0567026.1"/>
    </source>
</evidence>
<comment type="caution">
    <text evidence="1">The sequence shown here is derived from an EMBL/GenBank/DDBJ whole genome shotgun (WGS) entry which is preliminary data.</text>
</comment>
<gene>
    <name evidence="1" type="ORF">O181_106741</name>
</gene>
<accession>A0A9Q3JS00</accession>
<dbReference type="Proteomes" id="UP000765509">
    <property type="component" value="Unassembled WGS sequence"/>
</dbReference>
<evidence type="ECO:0000313" key="2">
    <source>
        <dbReference type="Proteomes" id="UP000765509"/>
    </source>
</evidence>
<dbReference type="EMBL" id="AVOT02080092">
    <property type="protein sequence ID" value="MBW0567026.1"/>
    <property type="molecule type" value="Genomic_DNA"/>
</dbReference>
<sequence length="191" mass="22475">MLLLTLTVQTTTHLPLLRCWRSCTGTIQTVVSRLEVSDPRRTHLFQLSSDPLVSSIRFKASPYTMENFNRHFTFKDYEVPHASEWVGPNSLRDYVHILECVEDTAKDTFDRMVYMKTNCNNTLEQRHQNTRGYIMRLITLTLNLLNFDIRPHDGPWIMTHFCSTLMILTHHLAIMNAEIEDTRDNINRRHL</sequence>
<reference evidence="1" key="1">
    <citation type="submission" date="2021-03" db="EMBL/GenBank/DDBJ databases">
        <title>Draft genome sequence of rust myrtle Austropuccinia psidii MF-1, a brazilian biotype.</title>
        <authorList>
            <person name="Quecine M.C."/>
            <person name="Pachon D.M.R."/>
            <person name="Bonatelli M.L."/>
            <person name="Correr F.H."/>
            <person name="Franceschini L.M."/>
            <person name="Leite T.F."/>
            <person name="Margarido G.R.A."/>
            <person name="Almeida C.A."/>
            <person name="Ferrarezi J.A."/>
            <person name="Labate C.A."/>
        </authorList>
    </citation>
    <scope>NUCLEOTIDE SEQUENCE</scope>
    <source>
        <strain evidence="1">MF-1</strain>
    </source>
</reference>
<name>A0A9Q3JS00_9BASI</name>
<organism evidence="1 2">
    <name type="scientific">Austropuccinia psidii MF-1</name>
    <dbReference type="NCBI Taxonomy" id="1389203"/>
    <lineage>
        <taxon>Eukaryota</taxon>
        <taxon>Fungi</taxon>
        <taxon>Dikarya</taxon>
        <taxon>Basidiomycota</taxon>
        <taxon>Pucciniomycotina</taxon>
        <taxon>Pucciniomycetes</taxon>
        <taxon>Pucciniales</taxon>
        <taxon>Sphaerophragmiaceae</taxon>
        <taxon>Austropuccinia</taxon>
    </lineage>
</organism>